<feature type="chain" id="PRO_5002957687" description="DUF5648 domain-containing protein" evidence="1">
    <location>
        <begin position="22"/>
        <end position="636"/>
    </location>
</feature>
<dbReference type="InterPro" id="IPR009003">
    <property type="entry name" value="Peptidase_S1_PA"/>
</dbReference>
<dbReference type="SUPFAM" id="SSF50494">
    <property type="entry name" value="Trypsin-like serine proteases"/>
    <property type="match status" value="1"/>
</dbReference>
<reference evidence="3 4" key="1">
    <citation type="submission" date="2009-05" db="EMBL/GenBank/DDBJ databases">
        <title>The draft genome of Acidovorax delafieldii 2AN.</title>
        <authorList>
            <consortium name="US DOE Joint Genome Institute (JGI-PGF)"/>
            <person name="Lucas S."/>
            <person name="Copeland A."/>
            <person name="Lapidus A."/>
            <person name="Glavina del Rio T."/>
            <person name="Tice H."/>
            <person name="Bruce D."/>
            <person name="Goodwin L."/>
            <person name="Pitluck S."/>
            <person name="Larimer F."/>
            <person name="Land M.L."/>
            <person name="Hauser L."/>
            <person name="Shelobolina E.S."/>
            <person name="Picardal F."/>
            <person name="Roden E."/>
            <person name="Emerson D."/>
        </authorList>
    </citation>
    <scope>NUCLEOTIDE SEQUENCE [LARGE SCALE GENOMIC DNA]</scope>
    <source>
        <strain evidence="3 4">2AN</strain>
    </source>
</reference>
<dbReference type="AlphaFoldDB" id="C5T9N6"/>
<evidence type="ECO:0000256" key="1">
    <source>
        <dbReference type="SAM" id="SignalP"/>
    </source>
</evidence>
<dbReference type="Pfam" id="PF13365">
    <property type="entry name" value="Trypsin_2"/>
    <property type="match status" value="1"/>
</dbReference>
<organism evidence="3 4">
    <name type="scientific">Acidovorax delafieldii 2AN</name>
    <dbReference type="NCBI Taxonomy" id="573060"/>
    <lineage>
        <taxon>Bacteria</taxon>
        <taxon>Pseudomonadati</taxon>
        <taxon>Pseudomonadota</taxon>
        <taxon>Betaproteobacteria</taxon>
        <taxon>Burkholderiales</taxon>
        <taxon>Comamonadaceae</taxon>
        <taxon>Acidovorax</taxon>
    </lineage>
</organism>
<accession>C5T9N6</accession>
<dbReference type="InterPro" id="IPR043504">
    <property type="entry name" value="Peptidase_S1_PA_chymotrypsin"/>
</dbReference>
<comment type="caution">
    <text evidence="3">The sequence shown here is derived from an EMBL/GenBank/DDBJ whole genome shotgun (WGS) entry which is preliminary data.</text>
</comment>
<keyword evidence="1" id="KW-0732">Signal</keyword>
<dbReference type="PANTHER" id="PTHR36234:SF5">
    <property type="entry name" value="LYSYL ENDOPEPTIDASE"/>
    <property type="match status" value="1"/>
</dbReference>
<keyword evidence="4" id="KW-1185">Reference proteome</keyword>
<dbReference type="PATRIC" id="fig|573060.9.peg.1376"/>
<dbReference type="Pfam" id="PF18885">
    <property type="entry name" value="DUF5648"/>
    <property type="match status" value="1"/>
</dbReference>
<dbReference type="InterPro" id="IPR043708">
    <property type="entry name" value="DUF5648"/>
</dbReference>
<feature type="domain" description="DUF5648" evidence="2">
    <location>
        <begin position="487"/>
        <end position="582"/>
    </location>
</feature>
<dbReference type="PANTHER" id="PTHR36234">
    <property type="entry name" value="LYSYL ENDOPEPTIDASE"/>
    <property type="match status" value="1"/>
</dbReference>
<dbReference type="Gene3D" id="2.40.10.10">
    <property type="entry name" value="Trypsin-like serine proteases"/>
    <property type="match status" value="2"/>
</dbReference>
<dbReference type="OrthoDB" id="5619888at2"/>
<evidence type="ECO:0000313" key="4">
    <source>
        <dbReference type="Proteomes" id="UP000003856"/>
    </source>
</evidence>
<evidence type="ECO:0000313" key="3">
    <source>
        <dbReference type="EMBL" id="EER58813.1"/>
    </source>
</evidence>
<dbReference type="EMBL" id="ACQT01000201">
    <property type="protein sequence ID" value="EER58813.1"/>
    <property type="molecule type" value="Genomic_DNA"/>
</dbReference>
<protein>
    <recommendedName>
        <fullName evidence="2">DUF5648 domain-containing protein</fullName>
    </recommendedName>
</protein>
<proteinExistence type="predicted"/>
<gene>
    <name evidence="3" type="ORF">AcdelDRAFT_3616</name>
</gene>
<sequence>MVWNMQTAVRAALALGVAALAACGGGGEVVTAATAPAPVLRVEGRAAPQADDLLISSVKSRSAALAPVPARVALGPLAQSKQLGDTTGPMLVGAGRDVTATGTRERTLQQLNWRAGEAGAQVAAISFTAEEAHGLRLGVRVGALPGSAMLRVYSQARPDTVFQISGQEVLQRIERNRNAGDHSDAGRTWWTPDIGSAEVTLEIELPAGVPAGALDIAVPRVSHIFAALEIPQEQEVVSKINESDPCNLDATCYDAYANQRNAVARMLFVNDDGLTYACTGTLLSDASGSGTPYFLSANHCISSQTAASTLQTDWFYRSPTCNSRTLSSATTKRYNGATLLYASSSTDTSFLRLNDAPPAGTFFAGWDASAGAAATGTPVVGLHHPQADLLKISFGSVVGQSSCTSAGGTQVTCSGTSGNFYRVGWSQGTTQGGSSGSALFSSDGRYVMGTLYAGNAVCGVTTSADFYGRFDVAYNTALKQWLGTASAGARRPIYRFYNATTGAHFFTPSAQERDYVIATYPAFSYEGVAFYAYDASAAGQDVVYRFYNTTTGAHFYTISAAERNYVQMTYPAFKYEGPAWSAQAAAGGSATGIFRFYKPSTGTHFYTISAAERDFVIATYKDYNYEGVAYYAWTGN</sequence>
<evidence type="ECO:0000259" key="2">
    <source>
        <dbReference type="Pfam" id="PF18885"/>
    </source>
</evidence>
<dbReference type="MEROPS" id="S01.280"/>
<feature type="signal peptide" evidence="1">
    <location>
        <begin position="1"/>
        <end position="21"/>
    </location>
</feature>
<dbReference type="Proteomes" id="UP000003856">
    <property type="component" value="Unassembled WGS sequence"/>
</dbReference>
<name>C5T9N6_ACIDE</name>